<dbReference type="Proteomes" id="UP000825729">
    <property type="component" value="Unassembled WGS sequence"/>
</dbReference>
<proteinExistence type="predicted"/>
<gene>
    <name evidence="1" type="ORF">H6P81_005682</name>
</gene>
<comment type="caution">
    <text evidence="1">The sequence shown here is derived from an EMBL/GenBank/DDBJ whole genome shotgun (WGS) entry which is preliminary data.</text>
</comment>
<organism evidence="1 2">
    <name type="scientific">Aristolochia fimbriata</name>
    <name type="common">White veined hardy Dutchman's pipe vine</name>
    <dbReference type="NCBI Taxonomy" id="158543"/>
    <lineage>
        <taxon>Eukaryota</taxon>
        <taxon>Viridiplantae</taxon>
        <taxon>Streptophyta</taxon>
        <taxon>Embryophyta</taxon>
        <taxon>Tracheophyta</taxon>
        <taxon>Spermatophyta</taxon>
        <taxon>Magnoliopsida</taxon>
        <taxon>Magnoliidae</taxon>
        <taxon>Piperales</taxon>
        <taxon>Aristolochiaceae</taxon>
        <taxon>Aristolochia</taxon>
    </lineage>
</organism>
<dbReference type="Pfam" id="PF06764">
    <property type="entry name" value="DUF1223"/>
    <property type="match status" value="1"/>
</dbReference>
<evidence type="ECO:0000313" key="2">
    <source>
        <dbReference type="Proteomes" id="UP000825729"/>
    </source>
</evidence>
<evidence type="ECO:0000313" key="1">
    <source>
        <dbReference type="EMBL" id="KAG9452778.1"/>
    </source>
</evidence>
<dbReference type="InterPro" id="IPR010634">
    <property type="entry name" value="DUF1223"/>
</dbReference>
<reference evidence="1 2" key="1">
    <citation type="submission" date="2021-07" db="EMBL/GenBank/DDBJ databases">
        <title>The Aristolochia fimbriata genome: insights into angiosperm evolution, floral development and chemical biosynthesis.</title>
        <authorList>
            <person name="Jiao Y."/>
        </authorList>
    </citation>
    <scope>NUCLEOTIDE SEQUENCE [LARGE SCALE GENOMIC DNA]</scope>
    <source>
        <strain evidence="1">IBCAS-2021</strain>
        <tissue evidence="1">Leaf</tissue>
    </source>
</reference>
<name>A0AAV7EZP0_ARIFI</name>
<dbReference type="PANTHER" id="PTHR36057:SF1">
    <property type="entry name" value="LIPOPROTEIN LIPID ATTACHMENT SITE-LIKE PROTEIN, PUTATIVE (DUF1223)-RELATED"/>
    <property type="match status" value="1"/>
</dbReference>
<protein>
    <submittedName>
        <fullName evidence="1">Uncharacterized protein</fullName>
    </submittedName>
</protein>
<accession>A0AAV7EZP0</accession>
<keyword evidence="2" id="KW-1185">Reference proteome</keyword>
<dbReference type="PANTHER" id="PTHR36057">
    <property type="match status" value="1"/>
</dbReference>
<sequence length="267" mass="29421">MGLRLLSCFGRSQKINKSGDNTTVDEASEEQRRCGAVLVELFSSQGCKTSPEAELLLSRLGRGDFNLDVPIIALAFHVDYWDYIGWRDPFASSLWTVRQKAYVESLNLDTLFTPQIIVNGRTHCMGTDEESLLSAIHSATRFALPTMQATFQRPASNSLQVSLTGSLRTKIDSGGADVMVALYESGLMTDCDKGENKGRVLTNDYVVRRMEKLCSVKDISAKKTVSGAVNFELWEDFNPAKCGVVLIIQNGSTHTLGIQQFSLPDPI</sequence>
<dbReference type="AlphaFoldDB" id="A0AAV7EZP0"/>
<dbReference type="EMBL" id="JAINDJ010000003">
    <property type="protein sequence ID" value="KAG9452778.1"/>
    <property type="molecule type" value="Genomic_DNA"/>
</dbReference>
<dbReference type="SUPFAM" id="SSF52833">
    <property type="entry name" value="Thioredoxin-like"/>
    <property type="match status" value="1"/>
</dbReference>
<dbReference type="InterPro" id="IPR036249">
    <property type="entry name" value="Thioredoxin-like_sf"/>
</dbReference>